<keyword evidence="3" id="KW-1185">Reference proteome</keyword>
<proteinExistence type="predicted"/>
<dbReference type="Pfam" id="PF07007">
    <property type="entry name" value="LprI"/>
    <property type="match status" value="1"/>
</dbReference>
<dbReference type="RefSeq" id="WP_136851648.1">
    <property type="nucleotide sequence ID" value="NZ_SWCI01000002.1"/>
</dbReference>
<dbReference type="Proteomes" id="UP000305674">
    <property type="component" value="Unassembled WGS sequence"/>
</dbReference>
<accession>A0A4U1BG94</accession>
<dbReference type="AlphaFoldDB" id="A0A4U1BG94"/>
<organism evidence="2 3">
    <name type="scientific">Ferrimonas sediminicola</name>
    <dbReference type="NCBI Taxonomy" id="2569538"/>
    <lineage>
        <taxon>Bacteria</taxon>
        <taxon>Pseudomonadati</taxon>
        <taxon>Pseudomonadota</taxon>
        <taxon>Gammaproteobacteria</taxon>
        <taxon>Alteromonadales</taxon>
        <taxon>Ferrimonadaceae</taxon>
        <taxon>Ferrimonas</taxon>
    </lineage>
</organism>
<evidence type="ECO:0000259" key="1">
    <source>
        <dbReference type="Pfam" id="PF07007"/>
    </source>
</evidence>
<feature type="domain" description="Lysozyme inhibitor LprI-like N-terminal" evidence="1">
    <location>
        <begin position="29"/>
        <end position="119"/>
    </location>
</feature>
<gene>
    <name evidence="2" type="ORF">FCL40_04120</name>
</gene>
<dbReference type="Gene3D" id="1.20.1270.180">
    <property type="match status" value="1"/>
</dbReference>
<dbReference type="EMBL" id="SWCI01000002">
    <property type="protein sequence ID" value="TKB50348.1"/>
    <property type="molecule type" value="Genomic_DNA"/>
</dbReference>
<dbReference type="InterPro" id="IPR009739">
    <property type="entry name" value="LprI-like_N"/>
</dbReference>
<name>A0A4U1BG94_9GAMM</name>
<sequence>MRTLCLCLALLTLPAASEEIRYSGGYDLCAREATRESDLIGCLEIELDRKTERLLYALEQALARLTPPRQAELEALHRQWIDYRDAKCEFLAHRVSGTGGITDSLKCKVEETLDRALELEEIY</sequence>
<evidence type="ECO:0000313" key="3">
    <source>
        <dbReference type="Proteomes" id="UP000305674"/>
    </source>
</evidence>
<reference evidence="2 3" key="1">
    <citation type="submission" date="2019-04" db="EMBL/GenBank/DDBJ databases">
        <authorList>
            <person name="Hwang J.C."/>
        </authorList>
    </citation>
    <scope>NUCLEOTIDE SEQUENCE [LARGE SCALE GENOMIC DNA]</scope>
    <source>
        <strain evidence="2 3">IMCC35001</strain>
    </source>
</reference>
<evidence type="ECO:0000313" key="2">
    <source>
        <dbReference type="EMBL" id="TKB50348.1"/>
    </source>
</evidence>
<comment type="caution">
    <text evidence="2">The sequence shown here is derived from an EMBL/GenBank/DDBJ whole genome shotgun (WGS) entry which is preliminary data.</text>
</comment>
<dbReference type="OrthoDB" id="7340239at2"/>
<protein>
    <submittedName>
        <fullName evidence="2">DUF1311 domain-containing protein</fullName>
    </submittedName>
</protein>